<proteinExistence type="predicted"/>
<sequence>MRTLICVGGEVRSGVAALNDDLRFVVGEEPSEYRTHTHEHPKFRRHCVTGVGAAFSPEIRGQQPVNLPNAYLLERVLCTWRGLSHAPSTPRHAHR</sequence>
<reference evidence="1" key="2">
    <citation type="journal article" date="2015" name="Life">
        <title>A manual curation strategy to improve genome annotation: application to a set of haloarchael genomes.</title>
        <authorList>
            <person name="Pfeiffer F."/>
            <person name="Oesterhelt D."/>
        </authorList>
    </citation>
    <scope>NUCLEOTIDE SEQUENCE</scope>
    <source>
        <strain evidence="1">NRC-1</strain>
        <plasmid evidence="1">pNRC200</plasmid>
    </source>
</reference>
<reference evidence="1" key="3">
    <citation type="journal article" date="2019" name="Microbiol. Resour. Announc.">
        <title>The genome of the Halobacterium salinarum type strain is closely related to that of the laboratory strains NRC-1 and R1.</title>
        <authorList>
            <person name="Pfeiffer F."/>
            <person name="Marchfelder A."/>
            <person name="Habermann B.H."/>
            <person name="Dyall-Smith M."/>
        </authorList>
    </citation>
    <scope>NUCLEOTIDE SEQUENCE</scope>
    <source>
        <strain evidence="1">NRC-1</strain>
        <plasmid evidence="1">pNRC200</plasmid>
    </source>
</reference>
<dbReference type="AlphaFoldDB" id="A0A510NBD3"/>
<name>A0A510NBD3_HALSA</name>
<keyword evidence="1" id="KW-0614">Plasmid</keyword>
<accession>A0A510NBD3</accession>
<dbReference type="EMBL" id="BK010831">
    <property type="protein sequence ID" value="DAC80005.1"/>
    <property type="molecule type" value="Genomic_DNA"/>
</dbReference>
<organism evidence="1">
    <name type="scientific">Halobacterium salinarum (strain ATCC 700922 / JCM 11081 / NRC-1)</name>
    <name type="common">Halobacterium halobium</name>
    <dbReference type="NCBI Taxonomy" id="64091"/>
    <lineage>
        <taxon>Archaea</taxon>
        <taxon>Methanobacteriati</taxon>
        <taxon>Methanobacteriota</taxon>
        <taxon>Stenosarchaea group</taxon>
        <taxon>Halobacteria</taxon>
        <taxon>Halobacteriales</taxon>
        <taxon>Halobacteriaceae</taxon>
        <taxon>Halobacterium</taxon>
        <taxon>Halobacterium salinarum NRC-34001</taxon>
    </lineage>
</organism>
<geneLocation type="plasmid" evidence="1">
    <name>pNRC200</name>
</geneLocation>
<gene>
    <name evidence="1" type="ORF">VNG_6432a</name>
</gene>
<protein>
    <submittedName>
        <fullName evidence="1">Uncharacterized protein</fullName>
    </submittedName>
</protein>
<reference evidence="1" key="1">
    <citation type="journal article" date="2008" name="Genomics">
        <title>Evolution in the laboratory: the genome of Halobacterium salinarum strain R1 compared to that of strain NRC-1.</title>
        <authorList>
            <person name="Pfeiffer F."/>
            <person name="Schuster S.C."/>
            <person name="Broicher A."/>
            <person name="Falb M."/>
            <person name="Palm P."/>
            <person name="Rodewald K."/>
            <person name="Ruepp A."/>
            <person name="Soppa J."/>
            <person name="Tittor J."/>
            <person name="Oesterhelt D."/>
        </authorList>
    </citation>
    <scope>NUCLEOTIDE SEQUENCE</scope>
    <source>
        <strain evidence="1">NRC-1</strain>
        <plasmid evidence="1">pNRC200</plasmid>
    </source>
</reference>
<evidence type="ECO:0000313" key="1">
    <source>
        <dbReference type="EMBL" id="DAC80005.1"/>
    </source>
</evidence>